<name>A0A8S3ACV7_9BILA</name>
<evidence type="ECO:0000313" key="1">
    <source>
        <dbReference type="EMBL" id="CAF4714260.1"/>
    </source>
</evidence>
<dbReference type="Proteomes" id="UP000676336">
    <property type="component" value="Unassembled WGS sequence"/>
</dbReference>
<evidence type="ECO:0000313" key="2">
    <source>
        <dbReference type="Proteomes" id="UP000676336"/>
    </source>
</evidence>
<organism evidence="1 2">
    <name type="scientific">Rotaria magnacalcarata</name>
    <dbReference type="NCBI Taxonomy" id="392030"/>
    <lineage>
        <taxon>Eukaryota</taxon>
        <taxon>Metazoa</taxon>
        <taxon>Spiralia</taxon>
        <taxon>Gnathifera</taxon>
        <taxon>Rotifera</taxon>
        <taxon>Eurotatoria</taxon>
        <taxon>Bdelloidea</taxon>
        <taxon>Philodinida</taxon>
        <taxon>Philodinidae</taxon>
        <taxon>Rotaria</taxon>
    </lineage>
</organism>
<protein>
    <submittedName>
        <fullName evidence="1">Uncharacterized protein</fullName>
    </submittedName>
</protein>
<gene>
    <name evidence="1" type="ORF">SMN809_LOCUS43576</name>
</gene>
<dbReference type="AlphaFoldDB" id="A0A8S3ACV7"/>
<feature type="non-terminal residue" evidence="1">
    <location>
        <position position="42"/>
    </location>
</feature>
<accession>A0A8S3ACV7</accession>
<proteinExistence type="predicted"/>
<reference evidence="1" key="1">
    <citation type="submission" date="2021-02" db="EMBL/GenBank/DDBJ databases">
        <authorList>
            <person name="Nowell W R."/>
        </authorList>
    </citation>
    <scope>NUCLEOTIDE SEQUENCE</scope>
</reference>
<comment type="caution">
    <text evidence="1">The sequence shown here is derived from an EMBL/GenBank/DDBJ whole genome shotgun (WGS) entry which is preliminary data.</text>
</comment>
<sequence length="42" mass="4906">MEQLAKETEELSTYTMNADIASDTEEWLKRKKSSINKNQDQT</sequence>
<dbReference type="EMBL" id="CAJOBI010128764">
    <property type="protein sequence ID" value="CAF4714260.1"/>
    <property type="molecule type" value="Genomic_DNA"/>
</dbReference>